<accession>A0A2G5C499</accession>
<keyword evidence="3" id="KW-0808">Transferase</keyword>
<dbReference type="GO" id="GO:0016020">
    <property type="term" value="C:membrane"/>
    <property type="evidence" value="ECO:0007669"/>
    <property type="project" value="UniProtKB-SubCell"/>
</dbReference>
<dbReference type="OrthoDB" id="1502398at2759"/>
<dbReference type="InterPro" id="IPR044878">
    <property type="entry name" value="UbiA_sf"/>
</dbReference>
<protein>
    <recommendedName>
        <fullName evidence="11">Homogentisate phytyltransferase</fullName>
    </recommendedName>
</protein>
<feature type="transmembrane region" description="Helical" evidence="8">
    <location>
        <begin position="172"/>
        <end position="193"/>
    </location>
</feature>
<feature type="transmembrane region" description="Helical" evidence="8">
    <location>
        <begin position="145"/>
        <end position="166"/>
    </location>
</feature>
<evidence type="ECO:0000313" key="10">
    <source>
        <dbReference type="Proteomes" id="UP000230069"/>
    </source>
</evidence>
<feature type="transmembrane region" description="Helical" evidence="8">
    <location>
        <begin position="352"/>
        <end position="372"/>
    </location>
</feature>
<evidence type="ECO:0000256" key="5">
    <source>
        <dbReference type="ARBA" id="ARBA00022989"/>
    </source>
</evidence>
<reference evidence="9 10" key="1">
    <citation type="submission" date="2017-09" db="EMBL/GenBank/DDBJ databases">
        <title>WGS assembly of Aquilegia coerulea Goldsmith.</title>
        <authorList>
            <person name="Hodges S."/>
            <person name="Kramer E."/>
            <person name="Nordborg M."/>
            <person name="Tomkins J."/>
            <person name="Borevitz J."/>
            <person name="Derieg N."/>
            <person name="Yan J."/>
            <person name="Mihaltcheva S."/>
            <person name="Hayes R.D."/>
            <person name="Rokhsar D."/>
        </authorList>
    </citation>
    <scope>NUCLEOTIDE SEQUENCE [LARGE SCALE GENOMIC DNA]</scope>
    <source>
        <strain evidence="10">cv. Goldsmith</strain>
    </source>
</reference>
<feature type="transmembrane region" description="Helical" evidence="8">
    <location>
        <begin position="214"/>
        <end position="238"/>
    </location>
</feature>
<dbReference type="Proteomes" id="UP000230069">
    <property type="component" value="Unassembled WGS sequence"/>
</dbReference>
<feature type="compositionally biased region" description="Polar residues" evidence="7">
    <location>
        <begin position="88"/>
        <end position="103"/>
    </location>
</feature>
<evidence type="ECO:0008006" key="11">
    <source>
        <dbReference type="Google" id="ProtNLM"/>
    </source>
</evidence>
<dbReference type="InterPro" id="IPR000537">
    <property type="entry name" value="UbiA_prenyltransferase"/>
</dbReference>
<dbReference type="PANTHER" id="PTHR43009:SF7">
    <property type="entry name" value="HOMOGENTISATE GERANYLGERANYLTRANSFERASE, CHLOROPLASTIC"/>
    <property type="match status" value="1"/>
</dbReference>
<evidence type="ECO:0000313" key="9">
    <source>
        <dbReference type="EMBL" id="PIA25647.1"/>
    </source>
</evidence>
<evidence type="ECO:0000256" key="3">
    <source>
        <dbReference type="ARBA" id="ARBA00022679"/>
    </source>
</evidence>
<evidence type="ECO:0000256" key="8">
    <source>
        <dbReference type="SAM" id="Phobius"/>
    </source>
</evidence>
<feature type="region of interest" description="Disordered" evidence="7">
    <location>
        <begin position="81"/>
        <end position="103"/>
    </location>
</feature>
<evidence type="ECO:0000256" key="1">
    <source>
        <dbReference type="ARBA" id="ARBA00004508"/>
    </source>
</evidence>
<dbReference type="NCBIfam" id="NF009525">
    <property type="entry name" value="PRK12887.1"/>
    <property type="match status" value="1"/>
</dbReference>
<keyword evidence="6 8" id="KW-0472">Membrane</keyword>
<evidence type="ECO:0000256" key="6">
    <source>
        <dbReference type="ARBA" id="ARBA00023136"/>
    </source>
</evidence>
<dbReference type="EMBL" id="KZ305126">
    <property type="protein sequence ID" value="PIA25647.1"/>
    <property type="molecule type" value="Genomic_DNA"/>
</dbReference>
<evidence type="ECO:0000256" key="4">
    <source>
        <dbReference type="ARBA" id="ARBA00022692"/>
    </source>
</evidence>
<dbReference type="Pfam" id="PF01040">
    <property type="entry name" value="UbiA"/>
    <property type="match status" value="1"/>
</dbReference>
<dbReference type="InterPro" id="IPR044502">
    <property type="entry name" value="AtHST-like"/>
</dbReference>
<proteinExistence type="inferred from homology"/>
<comment type="subcellular location">
    <subcellularLocation>
        <location evidence="1">Plastid</location>
        <location evidence="1">Chloroplast membrane</location>
        <topology evidence="1">Multi-pass membrane protein</topology>
    </subcellularLocation>
</comment>
<name>A0A2G5C499_AQUCA</name>
<dbReference type="CDD" id="cd13960">
    <property type="entry name" value="PT_UbiA_HPT1"/>
    <property type="match status" value="1"/>
</dbReference>
<feature type="transmembrane region" description="Helical" evidence="8">
    <location>
        <begin position="244"/>
        <end position="265"/>
    </location>
</feature>
<evidence type="ECO:0000256" key="7">
    <source>
        <dbReference type="SAM" id="MobiDB-lite"/>
    </source>
</evidence>
<dbReference type="AlphaFoldDB" id="A0A2G5C499"/>
<dbReference type="Gene3D" id="1.10.357.140">
    <property type="entry name" value="UbiA prenyltransferase"/>
    <property type="match status" value="1"/>
</dbReference>
<feature type="transmembrane region" description="Helical" evidence="8">
    <location>
        <begin position="378"/>
        <end position="398"/>
    </location>
</feature>
<keyword evidence="10" id="KW-1185">Reference proteome</keyword>
<dbReference type="PANTHER" id="PTHR43009">
    <property type="entry name" value="HOMOGENTISATE SOLANESYLTRANSFERASE, CHLOROPLASTIC"/>
    <property type="match status" value="1"/>
</dbReference>
<keyword evidence="5 8" id="KW-1133">Transmembrane helix</keyword>
<keyword evidence="4 8" id="KW-0812">Transmembrane</keyword>
<organism evidence="9 10">
    <name type="scientific">Aquilegia coerulea</name>
    <name type="common">Rocky mountain columbine</name>
    <dbReference type="NCBI Taxonomy" id="218851"/>
    <lineage>
        <taxon>Eukaryota</taxon>
        <taxon>Viridiplantae</taxon>
        <taxon>Streptophyta</taxon>
        <taxon>Embryophyta</taxon>
        <taxon>Tracheophyta</taxon>
        <taxon>Spermatophyta</taxon>
        <taxon>Magnoliopsida</taxon>
        <taxon>Ranunculales</taxon>
        <taxon>Ranunculaceae</taxon>
        <taxon>Thalictroideae</taxon>
        <taxon>Aquilegia</taxon>
    </lineage>
</organism>
<evidence type="ECO:0000256" key="2">
    <source>
        <dbReference type="ARBA" id="ARBA00005985"/>
    </source>
</evidence>
<sequence length="431" mass="48140">MVSCLVQSSSSVLQQGALWGRIRPLETATRKDGLISYRERKNDMSSMVKILNFSNNKSTLRNHQNFTRKCYNSIAIGHDSPLTEDDNSTSTTLQNPNRSTLNDDYTVSEKMQPKNGAVLEDTSSMSLWASFVKNVILLWEFTRPYTVIGTVVGITSSSLLAIEALSDLSPRFLLGLIVAWIPTILINTYASAVNQVYDVELDKLNKPFLPIASGAYSLDTGIAITIFSCFLAFAVAYVSKSPPVLFTVLSAFLTSSVYSINLPFLRWKRSSFYTALSIMYMRGLVVPFAFFAHAQKYVLGRPLVYTRPVFFAASFMSTIAICIALLKDLPDVEGDKVHGLNNLTVRIGREKVFYTSNVAIMTAYAGAVIVGLTSPFMFSKLITVFGHCAMATILFFKARSIDLKDNKSTLDFYLFVWKLLYAEYFLIPFVR</sequence>
<dbReference type="GO" id="GO:0004659">
    <property type="term" value="F:prenyltransferase activity"/>
    <property type="evidence" value="ECO:0007669"/>
    <property type="project" value="InterPro"/>
</dbReference>
<gene>
    <name evidence="9" type="ORF">AQUCO_11000051v1</name>
</gene>
<comment type="similarity">
    <text evidence="2">Belongs to the UbiA prenyltransferase family.</text>
</comment>
<feature type="transmembrane region" description="Helical" evidence="8">
    <location>
        <begin position="304"/>
        <end position="326"/>
    </location>
</feature>
<dbReference type="InParanoid" id="A0A2G5C499"/>
<feature type="transmembrane region" description="Helical" evidence="8">
    <location>
        <begin position="272"/>
        <end position="292"/>
    </location>
</feature>